<reference evidence="2 3" key="1">
    <citation type="submission" date="2024-02" db="EMBL/GenBank/DDBJ databases">
        <authorList>
            <person name="Chen Y."/>
            <person name="Shah S."/>
            <person name="Dougan E. K."/>
            <person name="Thang M."/>
            <person name="Chan C."/>
        </authorList>
    </citation>
    <scope>NUCLEOTIDE SEQUENCE [LARGE SCALE GENOMIC DNA]</scope>
</reference>
<name>A0ABP0LNP0_9DINO</name>
<organism evidence="2 3">
    <name type="scientific">Durusdinium trenchii</name>
    <dbReference type="NCBI Taxonomy" id="1381693"/>
    <lineage>
        <taxon>Eukaryota</taxon>
        <taxon>Sar</taxon>
        <taxon>Alveolata</taxon>
        <taxon>Dinophyceae</taxon>
        <taxon>Suessiales</taxon>
        <taxon>Symbiodiniaceae</taxon>
        <taxon>Durusdinium</taxon>
    </lineage>
</organism>
<dbReference type="EMBL" id="CAXAMN010013224">
    <property type="protein sequence ID" value="CAK9040174.1"/>
    <property type="molecule type" value="Genomic_DNA"/>
</dbReference>
<dbReference type="Proteomes" id="UP001642484">
    <property type="component" value="Unassembled WGS sequence"/>
</dbReference>
<protein>
    <submittedName>
        <fullName evidence="2">Uncharacterized protein</fullName>
    </submittedName>
</protein>
<evidence type="ECO:0000313" key="2">
    <source>
        <dbReference type="EMBL" id="CAK9040174.1"/>
    </source>
</evidence>
<feature type="compositionally biased region" description="Basic and acidic residues" evidence="1">
    <location>
        <begin position="464"/>
        <end position="476"/>
    </location>
</feature>
<feature type="region of interest" description="Disordered" evidence="1">
    <location>
        <begin position="634"/>
        <end position="704"/>
    </location>
</feature>
<sequence>MATHYEEDEEAQYTYHTTEEEQVPDFPDGNPEEFPEGNFYGMDGSSGLEPMPVFQVQVLVEGKAPVLLSVDTLRKMGAIIDFASDEVIFSQVAPDKLIKLERSTSGHQLLPLTSDFFQVPTPRDLMAPKKYIPSESAAHLKPHYLCGINECRAELRAAGQPVHQDLSLAEVRIAVRELRLRQTQLTMRSPGNDVMQQIKNSNKPTLVEMCHNYQVALHPKATVGELRLALRQAVMKNCSGDTTIEFGKHKGASFMEVTVDCPYSRAMREVESESPDWKLQFAQWRRPPQQHPHSKKRVTIGLLMDQGSRFLVGRILVEGEKNSVKAEQYMRFYQENWQQYFGNPDFLRFDAEGELVFYWRHLGRKEAGQRFQTGHFYGYAGPARILALETRFDEDNRMRPSSVVWLVRNNRLMKASVEQLRKASNRERTMAEIDQEIQLPWTISDIVSPLGKNEYDDITMEVEHLPSREDRDEQPRFAEPPQKRHRTKAPVNAQIQEGANSSSSTARPEEPQPMAVEEDEEDPELFQQEDSQLSFWSREDAAVKYPYHFLQQGTLITDSRSVYDKLQRPYISPTGQSKKIDIELLALKNAQRETGLEIRWVNSQAMLANSLTKRGEDEQMNRFALESQEVEDVIRSKRSKPKDIEADKGKLGVASAPAERTEREEGEAQSSEHRTCATEDGNWRYQRGQPSVDGHVKRRGPVGV</sequence>
<gene>
    <name evidence="2" type="ORF">CCMP2556_LOCUS21671</name>
</gene>
<evidence type="ECO:0000256" key="1">
    <source>
        <dbReference type="SAM" id="MobiDB-lite"/>
    </source>
</evidence>
<proteinExistence type="predicted"/>
<feature type="compositionally biased region" description="Basic and acidic residues" evidence="1">
    <location>
        <begin position="641"/>
        <end position="650"/>
    </location>
</feature>
<accession>A0ABP0LNP0</accession>
<evidence type="ECO:0000313" key="3">
    <source>
        <dbReference type="Proteomes" id="UP001642484"/>
    </source>
</evidence>
<keyword evidence="3" id="KW-1185">Reference proteome</keyword>
<feature type="region of interest" description="Disordered" evidence="1">
    <location>
        <begin position="1"/>
        <end position="25"/>
    </location>
</feature>
<feature type="compositionally biased region" description="Acidic residues" evidence="1">
    <location>
        <begin position="1"/>
        <end position="11"/>
    </location>
</feature>
<feature type="compositionally biased region" description="Polar residues" evidence="1">
    <location>
        <begin position="493"/>
        <end position="506"/>
    </location>
</feature>
<comment type="caution">
    <text evidence="2">The sequence shown here is derived from an EMBL/GenBank/DDBJ whole genome shotgun (WGS) entry which is preliminary data.</text>
</comment>
<feature type="region of interest" description="Disordered" evidence="1">
    <location>
        <begin position="464"/>
        <end position="530"/>
    </location>
</feature>